<evidence type="ECO:0000313" key="2">
    <source>
        <dbReference type="Proteomes" id="UP000829998"/>
    </source>
</evidence>
<protein>
    <submittedName>
        <fullName evidence="1">Uncharacterized protein</fullName>
    </submittedName>
</protein>
<proteinExistence type="predicted"/>
<gene>
    <name evidence="1" type="ORF">M0M44_11650</name>
</gene>
<evidence type="ECO:0000313" key="1">
    <source>
        <dbReference type="EMBL" id="UPZ17975.1"/>
    </source>
</evidence>
<name>A0ABY4LXZ4_9FLAO</name>
<dbReference type="RefSeq" id="WP_248729913.1">
    <property type="nucleotide sequence ID" value="NZ_CP096829.1"/>
</dbReference>
<organism evidence="1 2">
    <name type="scientific">Flavobacterium humidisoli</name>
    <dbReference type="NCBI Taxonomy" id="2937442"/>
    <lineage>
        <taxon>Bacteria</taxon>
        <taxon>Pseudomonadati</taxon>
        <taxon>Bacteroidota</taxon>
        <taxon>Flavobacteriia</taxon>
        <taxon>Flavobacteriales</taxon>
        <taxon>Flavobacteriaceae</taxon>
        <taxon>Flavobacterium</taxon>
    </lineage>
</organism>
<reference evidence="1 2" key="1">
    <citation type="submission" date="2022-04" db="EMBL/GenBank/DDBJ databases">
        <authorList>
            <person name="Ra J.-S."/>
            <person name="Kim S.-B."/>
        </authorList>
    </citation>
    <scope>NUCLEOTIDE SEQUENCE [LARGE SCALE GENOMIC DNA]</scope>
    <source>
        <strain evidence="1 2">MMS21-Er5</strain>
    </source>
</reference>
<dbReference type="Proteomes" id="UP000829998">
    <property type="component" value="Chromosome"/>
</dbReference>
<accession>A0ABY4LXZ4</accession>
<keyword evidence="2" id="KW-1185">Reference proteome</keyword>
<sequence>MLFGKKRLSGDTTREDASDEAAELLKKTTFKGDCCGFGLRCGIVKKTLDILE</sequence>
<dbReference type="EMBL" id="CP096829">
    <property type="protein sequence ID" value="UPZ17975.1"/>
    <property type="molecule type" value="Genomic_DNA"/>
</dbReference>